<dbReference type="InterPro" id="IPR026910">
    <property type="entry name" value="Shisa"/>
</dbReference>
<evidence type="ECO:0000256" key="2">
    <source>
        <dbReference type="ARBA" id="ARBA00004126"/>
    </source>
</evidence>
<evidence type="ECO:0000256" key="11">
    <source>
        <dbReference type="ARBA" id="ARBA00040441"/>
    </source>
</evidence>
<reference key="1">
    <citation type="journal article" date="2007" name="Nature">
        <title>The medaka draft genome and insights into vertebrate genome evolution.</title>
        <authorList>
            <person name="Kasahara M."/>
            <person name="Naruse K."/>
            <person name="Sasaki S."/>
            <person name="Nakatani Y."/>
            <person name="Qu W."/>
            <person name="Ahsan B."/>
            <person name="Yamada T."/>
            <person name="Nagayasu Y."/>
            <person name="Doi K."/>
            <person name="Kasai Y."/>
            <person name="Jindo T."/>
            <person name="Kobayashi D."/>
            <person name="Shimada A."/>
            <person name="Toyoda A."/>
            <person name="Kuroki Y."/>
            <person name="Fujiyama A."/>
            <person name="Sasaki T."/>
            <person name="Shimizu A."/>
            <person name="Asakawa S."/>
            <person name="Shimizu N."/>
            <person name="Hashimoto S."/>
            <person name="Yang J."/>
            <person name="Lee Y."/>
            <person name="Matsushima K."/>
            <person name="Sugano S."/>
            <person name="Sakaizumi M."/>
            <person name="Narita T."/>
            <person name="Ohishi K."/>
            <person name="Haga S."/>
            <person name="Ohta F."/>
            <person name="Nomoto H."/>
            <person name="Nogata K."/>
            <person name="Morishita T."/>
            <person name="Endo T."/>
            <person name="Shin-I T."/>
            <person name="Takeda H."/>
            <person name="Morishita S."/>
            <person name="Kohara Y."/>
        </authorList>
    </citation>
    <scope>NUCLEOTIDE SEQUENCE [LARGE SCALE GENOMIC DNA]</scope>
    <source>
        <strain>Hd-rR</strain>
    </source>
</reference>
<keyword evidence="5" id="KW-0256">Endoplasmic reticulum</keyword>
<evidence type="ECO:0000256" key="14">
    <source>
        <dbReference type="SAM" id="Phobius"/>
    </source>
</evidence>
<keyword evidence="3 14" id="KW-0812">Transmembrane</keyword>
<evidence type="ECO:0000256" key="1">
    <source>
        <dbReference type="ARBA" id="ARBA00004115"/>
    </source>
</evidence>
<dbReference type="Pfam" id="PF13908">
    <property type="entry name" value="Shisa_N"/>
    <property type="match status" value="1"/>
</dbReference>
<evidence type="ECO:0000256" key="3">
    <source>
        <dbReference type="ARBA" id="ARBA00022692"/>
    </source>
</evidence>
<dbReference type="AlphaFoldDB" id="A0A3P9LA45"/>
<evidence type="ECO:0000256" key="5">
    <source>
        <dbReference type="ARBA" id="ARBA00022824"/>
    </source>
</evidence>
<feature type="transmembrane region" description="Helical" evidence="14">
    <location>
        <begin position="134"/>
        <end position="160"/>
    </location>
</feature>
<comment type="similarity">
    <text evidence="10">Belongs to the shisa family.</text>
</comment>
<comment type="subcellular location">
    <subcellularLocation>
        <location evidence="1">Endoplasmic reticulum membrane</location>
        <topology evidence="1">Single-pass type I membrane protein</topology>
    </subcellularLocation>
    <subcellularLocation>
        <location evidence="2">Nucleus membrane</location>
    </subcellularLocation>
</comment>
<keyword evidence="6 14" id="KW-1133">Transmembrane helix</keyword>
<organism evidence="16 17">
    <name type="scientific">Oryzias latipes</name>
    <name type="common">Japanese rice fish</name>
    <name type="synonym">Japanese killifish</name>
    <dbReference type="NCBI Taxonomy" id="8090"/>
    <lineage>
        <taxon>Eukaryota</taxon>
        <taxon>Metazoa</taxon>
        <taxon>Chordata</taxon>
        <taxon>Craniata</taxon>
        <taxon>Vertebrata</taxon>
        <taxon>Euteleostomi</taxon>
        <taxon>Actinopterygii</taxon>
        <taxon>Neopterygii</taxon>
        <taxon>Teleostei</taxon>
        <taxon>Neoteleostei</taxon>
        <taxon>Acanthomorphata</taxon>
        <taxon>Ovalentaria</taxon>
        <taxon>Atherinomorphae</taxon>
        <taxon>Beloniformes</taxon>
        <taxon>Adrianichthyidae</taxon>
        <taxon>Oryziinae</taxon>
        <taxon>Oryzias</taxon>
    </lineage>
</organism>
<reference evidence="16" key="3">
    <citation type="submission" date="2025-08" db="UniProtKB">
        <authorList>
            <consortium name="Ensembl"/>
        </authorList>
    </citation>
    <scope>IDENTIFICATION</scope>
    <source>
        <strain evidence="16">HNI</strain>
    </source>
</reference>
<reference evidence="16 17" key="2">
    <citation type="submission" date="2017-04" db="EMBL/GenBank/DDBJ databases">
        <title>CpG methylation of centromeres and impact of large insertions on vertebrate speciation.</title>
        <authorList>
            <person name="Ichikawa K."/>
            <person name="Yoshimura J."/>
            <person name="Morishita S."/>
        </authorList>
    </citation>
    <scope>NUCLEOTIDE SEQUENCE</scope>
    <source>
        <strain evidence="16 17">HNI</strain>
    </source>
</reference>
<feature type="domain" description="Shisa N-terminal" evidence="15">
    <location>
        <begin position="73"/>
        <end position="123"/>
    </location>
</feature>
<feature type="region of interest" description="Disordered" evidence="13">
    <location>
        <begin position="270"/>
        <end position="309"/>
    </location>
</feature>
<proteinExistence type="inferred from homology"/>
<dbReference type="GO" id="GO:0006915">
    <property type="term" value="P:apoptotic process"/>
    <property type="evidence" value="ECO:0007669"/>
    <property type="project" value="UniProtKB-KW"/>
</dbReference>
<keyword evidence="4" id="KW-0053">Apoptosis</keyword>
<accession>A0A3P9LA45</accession>
<reference evidence="16" key="4">
    <citation type="submission" date="2025-09" db="UniProtKB">
        <authorList>
            <consortium name="Ensembl"/>
        </authorList>
    </citation>
    <scope>IDENTIFICATION</scope>
    <source>
        <strain evidence="16">HNI</strain>
    </source>
</reference>
<comment type="function">
    <text evidence="9">Can induce apoptosis in a caspase-dependent manner and plays a role in p53/TP53-dependent apoptosis.</text>
</comment>
<dbReference type="PANTHER" id="PTHR31395">
    <property type="entry name" value="SHISA"/>
    <property type="match status" value="1"/>
</dbReference>
<evidence type="ECO:0000256" key="4">
    <source>
        <dbReference type="ARBA" id="ARBA00022703"/>
    </source>
</evidence>
<evidence type="ECO:0000256" key="12">
    <source>
        <dbReference type="ARBA" id="ARBA00041983"/>
    </source>
</evidence>
<feature type="transmembrane region" description="Helical" evidence="14">
    <location>
        <begin position="49"/>
        <end position="70"/>
    </location>
</feature>
<evidence type="ECO:0000259" key="15">
    <source>
        <dbReference type="Pfam" id="PF13908"/>
    </source>
</evidence>
<evidence type="ECO:0000256" key="7">
    <source>
        <dbReference type="ARBA" id="ARBA00023136"/>
    </source>
</evidence>
<protein>
    <recommendedName>
        <fullName evidence="11">Protein shisa-5</fullName>
    </recommendedName>
    <alternativeName>
        <fullName evidence="12">Scotin</fullName>
    </alternativeName>
</protein>
<dbReference type="GO" id="GO:0031965">
    <property type="term" value="C:nuclear membrane"/>
    <property type="evidence" value="ECO:0007669"/>
    <property type="project" value="UniProtKB-SubCell"/>
</dbReference>
<dbReference type="Proteomes" id="UP000265180">
    <property type="component" value="Chromosome 5"/>
</dbReference>
<keyword evidence="8" id="KW-0539">Nucleus</keyword>
<evidence type="ECO:0000313" key="16">
    <source>
        <dbReference type="Ensembl" id="ENSORLP00020017518.1"/>
    </source>
</evidence>
<dbReference type="PANTHER" id="PTHR31395:SF14">
    <property type="entry name" value="PROTEIN SHISA-5"/>
    <property type="match status" value="1"/>
</dbReference>
<name>A0A3P9LA45_ORYLA</name>
<evidence type="ECO:0000256" key="6">
    <source>
        <dbReference type="ARBA" id="ARBA00022989"/>
    </source>
</evidence>
<evidence type="ECO:0000256" key="9">
    <source>
        <dbReference type="ARBA" id="ARBA00037507"/>
    </source>
</evidence>
<dbReference type="GO" id="GO:0005789">
    <property type="term" value="C:endoplasmic reticulum membrane"/>
    <property type="evidence" value="ECO:0007669"/>
    <property type="project" value="UniProtKB-SubCell"/>
</dbReference>
<dbReference type="Ensembl" id="ENSORLT00020026090.1">
    <property type="protein sequence ID" value="ENSORLP00020017518.1"/>
    <property type="gene ID" value="ENSORLG00020018534.1"/>
</dbReference>
<dbReference type="InterPro" id="IPR053891">
    <property type="entry name" value="Shisa_N"/>
</dbReference>
<sequence>MLTVRVGGVSSGSTPCRQGQLQGLPVFLLRRFCRGRLPFLLQSPGLQRAMALGPCSVFLLVLSAFLTSHLSAGDDCLGYTDTHNKHQYHQDCYGTFCCGTCEYRYCCLNPLKKFSEDDQKDCDLPPPDFPIPSMVVGIVGLIAFILIFVCCCVCPCCCLYKMCRKPQPVIATTHHTVITSAPGQYPQQPTAVPAQSYQGVQPYPPYQSMAVQPGYGTHSMSPAVHQGPQFTPGPLPTYQEATANPAYPPQPMPYSQAAFYPGPGQLPYPLQPPVCSNATAPPPAHTDYLAQPAYNPDYATPPPKTVSSD</sequence>
<evidence type="ECO:0000256" key="13">
    <source>
        <dbReference type="SAM" id="MobiDB-lite"/>
    </source>
</evidence>
<feature type="compositionally biased region" description="Pro residues" evidence="13">
    <location>
        <begin position="299"/>
        <end position="309"/>
    </location>
</feature>
<evidence type="ECO:0000256" key="10">
    <source>
        <dbReference type="ARBA" id="ARBA00038108"/>
    </source>
</evidence>
<keyword evidence="7 14" id="KW-0472">Membrane</keyword>
<evidence type="ECO:0000313" key="17">
    <source>
        <dbReference type="Proteomes" id="UP000265180"/>
    </source>
</evidence>
<evidence type="ECO:0000256" key="8">
    <source>
        <dbReference type="ARBA" id="ARBA00023242"/>
    </source>
</evidence>